<feature type="compositionally biased region" description="Basic and acidic residues" evidence="1">
    <location>
        <begin position="79"/>
        <end position="90"/>
    </location>
</feature>
<evidence type="ECO:0000313" key="3">
    <source>
        <dbReference type="Proteomes" id="UP000789508"/>
    </source>
</evidence>
<dbReference type="PANTHER" id="PTHR15608">
    <property type="entry name" value="SPLICING FACTOR U2AF-ASSOCIATED PROTEIN 2"/>
    <property type="match status" value="1"/>
</dbReference>
<gene>
    <name evidence="2" type="ORF">ALEPTO_LOCUS4380</name>
</gene>
<keyword evidence="3" id="KW-1185">Reference proteome</keyword>
<evidence type="ECO:0000313" key="2">
    <source>
        <dbReference type="EMBL" id="CAG8519302.1"/>
    </source>
</evidence>
<dbReference type="InterPro" id="IPR034393">
    <property type="entry name" value="TatSF1-like"/>
</dbReference>
<dbReference type="GO" id="GO:0005684">
    <property type="term" value="C:U2-type spliceosomal complex"/>
    <property type="evidence" value="ECO:0007669"/>
    <property type="project" value="TreeGrafter"/>
</dbReference>
<feature type="non-terminal residue" evidence="2">
    <location>
        <position position="125"/>
    </location>
</feature>
<dbReference type="InterPro" id="IPR035979">
    <property type="entry name" value="RBD_domain_sf"/>
</dbReference>
<dbReference type="AlphaFoldDB" id="A0A9N9A6I1"/>
<comment type="caution">
    <text evidence="2">The sequence shown here is derived from an EMBL/GenBank/DDBJ whole genome shotgun (WGS) entry which is preliminary data.</text>
</comment>
<dbReference type="SUPFAM" id="SSF54928">
    <property type="entry name" value="RNA-binding domain, RBD"/>
    <property type="match status" value="1"/>
</dbReference>
<reference evidence="2" key="1">
    <citation type="submission" date="2021-06" db="EMBL/GenBank/DDBJ databases">
        <authorList>
            <person name="Kallberg Y."/>
            <person name="Tangrot J."/>
            <person name="Rosling A."/>
        </authorList>
    </citation>
    <scope>NUCLEOTIDE SEQUENCE</scope>
    <source>
        <strain evidence="2">FL130A</strain>
    </source>
</reference>
<name>A0A9N9A6I1_9GLOM</name>
<organism evidence="2 3">
    <name type="scientific">Ambispora leptoticha</name>
    <dbReference type="NCBI Taxonomy" id="144679"/>
    <lineage>
        <taxon>Eukaryota</taxon>
        <taxon>Fungi</taxon>
        <taxon>Fungi incertae sedis</taxon>
        <taxon>Mucoromycota</taxon>
        <taxon>Glomeromycotina</taxon>
        <taxon>Glomeromycetes</taxon>
        <taxon>Archaeosporales</taxon>
        <taxon>Ambisporaceae</taxon>
        <taxon>Ambispora</taxon>
    </lineage>
</organism>
<dbReference type="InterPro" id="IPR012677">
    <property type="entry name" value="Nucleotide-bd_a/b_plait_sf"/>
</dbReference>
<accession>A0A9N9A6I1</accession>
<feature type="region of interest" description="Disordered" evidence="1">
    <location>
        <begin position="70"/>
        <end position="125"/>
    </location>
</feature>
<dbReference type="EMBL" id="CAJVPS010000997">
    <property type="protein sequence ID" value="CAG8519302.1"/>
    <property type="molecule type" value="Genomic_DNA"/>
</dbReference>
<sequence>QEPDGIVVIKFKEKISAEACVLKNNGRFFSGRRIEAEIYDGKQKFKKTTSRANETEEEEAARLEKYAKWLEDGGGGEPEVEKPVEKKERIPAASIPKPKGILKKGKSSSTAYDVTPPRGRDHDDA</sequence>
<dbReference type="GO" id="GO:0005686">
    <property type="term" value="C:U2 snRNP"/>
    <property type="evidence" value="ECO:0007669"/>
    <property type="project" value="TreeGrafter"/>
</dbReference>
<dbReference type="GO" id="GO:0003723">
    <property type="term" value="F:RNA binding"/>
    <property type="evidence" value="ECO:0007669"/>
    <property type="project" value="TreeGrafter"/>
</dbReference>
<dbReference type="Proteomes" id="UP000789508">
    <property type="component" value="Unassembled WGS sequence"/>
</dbReference>
<evidence type="ECO:0000256" key="1">
    <source>
        <dbReference type="SAM" id="MobiDB-lite"/>
    </source>
</evidence>
<dbReference type="Gene3D" id="3.30.70.330">
    <property type="match status" value="1"/>
</dbReference>
<dbReference type="OrthoDB" id="10258585at2759"/>
<dbReference type="PANTHER" id="PTHR15608:SF0">
    <property type="entry name" value="HIV TAT-SPECIFIC FACTOR 1"/>
    <property type="match status" value="1"/>
</dbReference>
<proteinExistence type="predicted"/>
<protein>
    <submittedName>
        <fullName evidence="2">6346_t:CDS:1</fullName>
    </submittedName>
</protein>